<evidence type="ECO:0000256" key="6">
    <source>
        <dbReference type="ARBA" id="ARBA00022918"/>
    </source>
</evidence>
<feature type="region of interest" description="Disordered" evidence="7">
    <location>
        <begin position="528"/>
        <end position="580"/>
    </location>
</feature>
<keyword evidence="2" id="KW-0548">Nucleotidyltransferase</keyword>
<feature type="domain" description="Integrase catalytic" evidence="8">
    <location>
        <begin position="323"/>
        <end position="409"/>
    </location>
</feature>
<dbReference type="InterPro" id="IPR043128">
    <property type="entry name" value="Rev_trsase/Diguanyl_cyclase"/>
</dbReference>
<keyword evidence="1" id="KW-0808">Transferase</keyword>
<reference evidence="9 10" key="1">
    <citation type="journal article" date="2021" name="Elife">
        <title>Chloroplast acquisition without the gene transfer in kleptoplastic sea slugs, Plakobranchus ocellatus.</title>
        <authorList>
            <person name="Maeda T."/>
            <person name="Takahashi S."/>
            <person name="Yoshida T."/>
            <person name="Shimamura S."/>
            <person name="Takaki Y."/>
            <person name="Nagai Y."/>
            <person name="Toyoda A."/>
            <person name="Suzuki Y."/>
            <person name="Arimoto A."/>
            <person name="Ishii H."/>
            <person name="Satoh N."/>
            <person name="Nishiyama T."/>
            <person name="Hasebe M."/>
            <person name="Maruyama T."/>
            <person name="Minagawa J."/>
            <person name="Obokata J."/>
            <person name="Shigenobu S."/>
        </authorList>
    </citation>
    <scope>NUCLEOTIDE SEQUENCE [LARGE SCALE GENOMIC DNA]</scope>
</reference>
<evidence type="ECO:0000259" key="8">
    <source>
        <dbReference type="PROSITE" id="PS50994"/>
    </source>
</evidence>
<dbReference type="InterPro" id="IPR041373">
    <property type="entry name" value="RT_RNaseH"/>
</dbReference>
<evidence type="ECO:0000256" key="1">
    <source>
        <dbReference type="ARBA" id="ARBA00022679"/>
    </source>
</evidence>
<keyword evidence="4" id="KW-0255">Endonuclease</keyword>
<proteinExistence type="predicted"/>
<dbReference type="Gene3D" id="3.30.70.270">
    <property type="match status" value="1"/>
</dbReference>
<dbReference type="Pfam" id="PF17917">
    <property type="entry name" value="RT_RNaseH"/>
    <property type="match status" value="1"/>
</dbReference>
<keyword evidence="10" id="KW-1185">Reference proteome</keyword>
<sequence length="580" mass="65596">MINYYSKFLGNLSNTLAPLYRLLQKNVCWHWGKTEDKAFTAAKTALSSDILLTHFSPEKELILTCDASPDGVATVLSHQDDMGERPIAFASRSLSQAEKNYSQLDREGLSIIFGVKKFHKFLFGRNVTIFTDHKPLLGLFGEHKSIPEHASPRIQRWAITLAAYDYQLKHKPGSENNADGLSRLPLKTIELNYVPDDVDMLFSVIDATSVDVCDIKRETQKDECLKKILEYCLNGWPTESVRDLLKPYKNRQLELSLESGCILWGSRVVIPQPLQQRVLHTLHDTHQGASKMKSLARSWFWWPHMDADIEKFVKLCSRCAQNNNGPSFTAQEFKLFCSANGIEHITTSPYHPAGNGLAEKAVGIFKSAMIKMGTKSSLRERVNRFLARYRTTPHVTTGGAPCELLCGRKIKTHLDLLHPTVQLSVSKHQQAQKTYHDRASVDREFGVRDSVYVRNFGRGDKWIRGEIVESTGPVSYKVKTDENVVRRHADHVRVTCAEDECESDTPTDFNHSPPIVMVQPRSVVFENGEKENGESSKIDGSRSNSKELGVDLNDQIPESPIQKPLRRSERKVKAPDRLDL</sequence>
<dbReference type="InterPro" id="IPR041588">
    <property type="entry name" value="Integrase_H2C2"/>
</dbReference>
<evidence type="ECO:0000256" key="7">
    <source>
        <dbReference type="SAM" id="MobiDB-lite"/>
    </source>
</evidence>
<dbReference type="EMBL" id="BMAT01001256">
    <property type="protein sequence ID" value="GFR82292.1"/>
    <property type="molecule type" value="Genomic_DNA"/>
</dbReference>
<keyword evidence="3" id="KW-0540">Nuclease</keyword>
<dbReference type="Gene3D" id="3.30.420.10">
    <property type="entry name" value="Ribonuclease H-like superfamily/Ribonuclease H"/>
    <property type="match status" value="1"/>
</dbReference>
<organism evidence="9 10">
    <name type="scientific">Elysia marginata</name>
    <dbReference type="NCBI Taxonomy" id="1093978"/>
    <lineage>
        <taxon>Eukaryota</taxon>
        <taxon>Metazoa</taxon>
        <taxon>Spiralia</taxon>
        <taxon>Lophotrochozoa</taxon>
        <taxon>Mollusca</taxon>
        <taxon>Gastropoda</taxon>
        <taxon>Heterobranchia</taxon>
        <taxon>Euthyneura</taxon>
        <taxon>Panpulmonata</taxon>
        <taxon>Sacoglossa</taxon>
        <taxon>Placobranchoidea</taxon>
        <taxon>Plakobranchidae</taxon>
        <taxon>Elysia</taxon>
    </lineage>
</organism>
<dbReference type="SUPFAM" id="SSF56672">
    <property type="entry name" value="DNA/RNA polymerases"/>
    <property type="match status" value="1"/>
</dbReference>
<keyword evidence="5" id="KW-0378">Hydrolase</keyword>
<comment type="caution">
    <text evidence="9">The sequence shown here is derived from an EMBL/GenBank/DDBJ whole genome shotgun (WGS) entry which is preliminary data.</text>
</comment>
<evidence type="ECO:0000313" key="9">
    <source>
        <dbReference type="EMBL" id="GFR82292.1"/>
    </source>
</evidence>
<evidence type="ECO:0000256" key="5">
    <source>
        <dbReference type="ARBA" id="ARBA00022801"/>
    </source>
</evidence>
<dbReference type="FunFam" id="3.10.20.370:FF:000001">
    <property type="entry name" value="Retrovirus-related Pol polyprotein from transposon 17.6-like protein"/>
    <property type="match status" value="1"/>
</dbReference>
<dbReference type="GO" id="GO:0015074">
    <property type="term" value="P:DNA integration"/>
    <property type="evidence" value="ECO:0007669"/>
    <property type="project" value="InterPro"/>
</dbReference>
<dbReference type="PANTHER" id="PTHR37984:SF13">
    <property type="entry name" value="RIBONUCLEASE H"/>
    <property type="match status" value="1"/>
</dbReference>
<dbReference type="PANTHER" id="PTHR37984">
    <property type="entry name" value="PROTEIN CBG26694"/>
    <property type="match status" value="1"/>
</dbReference>
<dbReference type="FunFam" id="1.10.340.70:FF:000003">
    <property type="entry name" value="Protein CBG25708"/>
    <property type="match status" value="1"/>
</dbReference>
<dbReference type="GO" id="GO:0003676">
    <property type="term" value="F:nucleic acid binding"/>
    <property type="evidence" value="ECO:0007669"/>
    <property type="project" value="InterPro"/>
</dbReference>
<dbReference type="InterPro" id="IPR036397">
    <property type="entry name" value="RNaseH_sf"/>
</dbReference>
<evidence type="ECO:0000256" key="3">
    <source>
        <dbReference type="ARBA" id="ARBA00022722"/>
    </source>
</evidence>
<dbReference type="SUPFAM" id="SSF53098">
    <property type="entry name" value="Ribonuclease H-like"/>
    <property type="match status" value="1"/>
</dbReference>
<gene>
    <name evidence="9" type="ORF">ElyMa_000623700</name>
</gene>
<dbReference type="Proteomes" id="UP000762676">
    <property type="component" value="Unassembled WGS sequence"/>
</dbReference>
<accession>A0AAV4GA18</accession>
<dbReference type="CDD" id="cd09274">
    <property type="entry name" value="RNase_HI_RT_Ty3"/>
    <property type="match status" value="1"/>
</dbReference>
<dbReference type="GO" id="GO:0004519">
    <property type="term" value="F:endonuclease activity"/>
    <property type="evidence" value="ECO:0007669"/>
    <property type="project" value="UniProtKB-KW"/>
</dbReference>
<evidence type="ECO:0000256" key="2">
    <source>
        <dbReference type="ARBA" id="ARBA00022695"/>
    </source>
</evidence>
<dbReference type="InterPro" id="IPR050951">
    <property type="entry name" value="Retrovirus_Pol_polyprotein"/>
</dbReference>
<dbReference type="Pfam" id="PF17921">
    <property type="entry name" value="Integrase_H2C2"/>
    <property type="match status" value="1"/>
</dbReference>
<dbReference type="AlphaFoldDB" id="A0AAV4GA18"/>
<dbReference type="InterPro" id="IPR012337">
    <property type="entry name" value="RNaseH-like_sf"/>
</dbReference>
<dbReference type="InterPro" id="IPR001584">
    <property type="entry name" value="Integrase_cat-core"/>
</dbReference>
<evidence type="ECO:0000256" key="4">
    <source>
        <dbReference type="ARBA" id="ARBA00022759"/>
    </source>
</evidence>
<dbReference type="GO" id="GO:0003964">
    <property type="term" value="F:RNA-directed DNA polymerase activity"/>
    <property type="evidence" value="ECO:0007669"/>
    <property type="project" value="UniProtKB-KW"/>
</dbReference>
<dbReference type="Gene3D" id="3.10.20.370">
    <property type="match status" value="1"/>
</dbReference>
<dbReference type="InterPro" id="IPR043502">
    <property type="entry name" value="DNA/RNA_pol_sf"/>
</dbReference>
<dbReference type="PROSITE" id="PS50994">
    <property type="entry name" value="INTEGRASE"/>
    <property type="match status" value="1"/>
</dbReference>
<keyword evidence="6" id="KW-0695">RNA-directed DNA polymerase</keyword>
<name>A0AAV4GA18_9GAST</name>
<feature type="compositionally biased region" description="Basic and acidic residues" evidence="7">
    <location>
        <begin position="528"/>
        <end position="549"/>
    </location>
</feature>
<evidence type="ECO:0000313" key="10">
    <source>
        <dbReference type="Proteomes" id="UP000762676"/>
    </source>
</evidence>
<dbReference type="GO" id="GO:0016787">
    <property type="term" value="F:hydrolase activity"/>
    <property type="evidence" value="ECO:0007669"/>
    <property type="project" value="UniProtKB-KW"/>
</dbReference>
<protein>
    <submittedName>
        <fullName evidence="9">Polyprotein</fullName>
    </submittedName>
</protein>
<feature type="compositionally biased region" description="Basic and acidic residues" evidence="7">
    <location>
        <begin position="571"/>
        <end position="580"/>
    </location>
</feature>